<evidence type="ECO:0000256" key="3">
    <source>
        <dbReference type="SAM" id="MobiDB-lite"/>
    </source>
</evidence>
<dbReference type="InterPro" id="IPR013632">
    <property type="entry name" value="Rad51_C"/>
</dbReference>
<feature type="region of interest" description="Disordered" evidence="3">
    <location>
        <begin position="271"/>
        <end position="295"/>
    </location>
</feature>
<dbReference type="PROSITE" id="PS50162">
    <property type="entry name" value="RECA_2"/>
    <property type="match status" value="1"/>
</dbReference>
<name>A0ABP0BWC9_9PEZI</name>
<dbReference type="Proteomes" id="UP001642405">
    <property type="component" value="Unassembled WGS sequence"/>
</dbReference>
<organism evidence="5 6">
    <name type="scientific">Sporothrix curviconia</name>
    <dbReference type="NCBI Taxonomy" id="1260050"/>
    <lineage>
        <taxon>Eukaryota</taxon>
        <taxon>Fungi</taxon>
        <taxon>Dikarya</taxon>
        <taxon>Ascomycota</taxon>
        <taxon>Pezizomycotina</taxon>
        <taxon>Sordariomycetes</taxon>
        <taxon>Sordariomycetidae</taxon>
        <taxon>Ophiostomatales</taxon>
        <taxon>Ophiostomataceae</taxon>
        <taxon>Sporothrix</taxon>
    </lineage>
</organism>
<feature type="compositionally biased region" description="Acidic residues" evidence="3">
    <location>
        <begin position="97"/>
        <end position="111"/>
    </location>
</feature>
<feature type="compositionally biased region" description="Pro residues" evidence="3">
    <location>
        <begin position="489"/>
        <end position="499"/>
    </location>
</feature>
<sequence length="666" mass="70526">MSDLHALLPDFPAVDKYAALLAGLETHRVSLSELLTLDAAEVGKRTRLPLLDLQRLCEEVRAQLAKVPARPVRPSRRRRRRPPPLAAATTEKVDGGEKEDDDETQKEDEDINGAQSTTPSGAGNRISTLDLALDAALAGGFPTGVLSEVVGESGVGKTQLLLSLLLAVQLPPPRGLGRKALYIASEAPLATSRLTQIMASHPDHELLQQHCSLQSIATINTPDLEAQEHILTHQLPVQLSKAEQYGGPGGSFGLVVLDSVAANFRPFFGGGSMGDKTGGPGEKGGGDRVTASGGRNTSLAARSLELTRLGMLLRTLAQKHNLAVVVANQVADRFDGGGGLDGNYGDGGLVSLSQQQWGHGGSIPRQISSTMASAAKRPRQAGSMLPPPSTLRQPPSSTLYHSQLTQESPLAARSRRQQQQQQPPPLPPQVPAATMSSQPETDTKPLVSIKQQPLSSSGIDEKPQLPPDAEIPLSALDFLPPSSQYIPPSQFPPLPPAPPVLQLDHQQRWFTGWGDSPSAYHHGHDGNARNKTPSLGLVWAVQLGMRVALIKASRVGGHGGHGGGSGYRPLDGSAYGGDDVDYDKSSSVDRHNTGAPRLRYSWRRWMKVVFAPHVAATGATSNAASTTASERHKSALAARMQGAVEFDITMGGLRAVVPASEAKKGA</sequence>
<evidence type="ECO:0000259" key="4">
    <source>
        <dbReference type="PROSITE" id="PS50162"/>
    </source>
</evidence>
<feature type="region of interest" description="Disordered" evidence="3">
    <location>
        <begin position="65"/>
        <end position="125"/>
    </location>
</feature>
<protein>
    <submittedName>
        <fullName evidence="5">DNA repair protein rhp57</fullName>
    </submittedName>
</protein>
<dbReference type="SUPFAM" id="SSF52540">
    <property type="entry name" value="P-loop containing nucleoside triphosphate hydrolases"/>
    <property type="match status" value="1"/>
</dbReference>
<comment type="caution">
    <text evidence="5">The sequence shown here is derived from an EMBL/GenBank/DDBJ whole genome shotgun (WGS) entry which is preliminary data.</text>
</comment>
<dbReference type="Pfam" id="PF08423">
    <property type="entry name" value="Rad51"/>
    <property type="match status" value="1"/>
</dbReference>
<keyword evidence="6" id="KW-1185">Reference proteome</keyword>
<feature type="compositionally biased region" description="Basic residues" evidence="3">
    <location>
        <begin position="73"/>
        <end position="82"/>
    </location>
</feature>
<feature type="domain" description="RecA family profile 1" evidence="4">
    <location>
        <begin position="122"/>
        <end position="330"/>
    </location>
</feature>
<evidence type="ECO:0000313" key="5">
    <source>
        <dbReference type="EMBL" id="CAK7223772.1"/>
    </source>
</evidence>
<evidence type="ECO:0000256" key="1">
    <source>
        <dbReference type="ARBA" id="ARBA00022741"/>
    </source>
</evidence>
<evidence type="ECO:0000256" key="2">
    <source>
        <dbReference type="ARBA" id="ARBA00022840"/>
    </source>
</evidence>
<dbReference type="EMBL" id="CAWUHB010000028">
    <property type="protein sequence ID" value="CAK7223772.1"/>
    <property type="molecule type" value="Genomic_DNA"/>
</dbReference>
<accession>A0ABP0BWC9</accession>
<proteinExistence type="predicted"/>
<gene>
    <name evidence="5" type="primary">rhp57</name>
    <name evidence="5" type="ORF">SCUCBS95973_005293</name>
</gene>
<keyword evidence="1" id="KW-0547">Nucleotide-binding</keyword>
<dbReference type="Gene3D" id="3.40.50.300">
    <property type="entry name" value="P-loop containing nucleotide triphosphate hydrolases"/>
    <property type="match status" value="1"/>
</dbReference>
<dbReference type="InterPro" id="IPR020588">
    <property type="entry name" value="RecA_ATP-bd"/>
</dbReference>
<keyword evidence="2" id="KW-0067">ATP-binding</keyword>
<dbReference type="PANTHER" id="PTHR22942">
    <property type="entry name" value="RECA/RAD51/RADA DNA STRAND-PAIRING FAMILY MEMBER"/>
    <property type="match status" value="1"/>
</dbReference>
<feature type="compositionally biased region" description="Polar residues" evidence="3">
    <location>
        <begin position="449"/>
        <end position="458"/>
    </location>
</feature>
<dbReference type="PANTHER" id="PTHR22942:SF66">
    <property type="entry name" value="RE19845P"/>
    <property type="match status" value="1"/>
</dbReference>
<feature type="compositionally biased region" description="Low complexity" evidence="3">
    <location>
        <begin position="408"/>
        <end position="421"/>
    </location>
</feature>
<feature type="compositionally biased region" description="Polar residues" evidence="3">
    <location>
        <begin position="113"/>
        <end position="125"/>
    </location>
</feature>
<evidence type="ECO:0000313" key="6">
    <source>
        <dbReference type="Proteomes" id="UP001642405"/>
    </source>
</evidence>
<feature type="compositionally biased region" description="Gly residues" evidence="3">
    <location>
        <begin position="271"/>
        <end position="283"/>
    </location>
</feature>
<reference evidence="5 6" key="1">
    <citation type="submission" date="2024-01" db="EMBL/GenBank/DDBJ databases">
        <authorList>
            <person name="Allen C."/>
            <person name="Tagirdzhanova G."/>
        </authorList>
    </citation>
    <scope>NUCLEOTIDE SEQUENCE [LARGE SCALE GENOMIC DNA]</scope>
</reference>
<feature type="compositionally biased region" description="Polar residues" evidence="3">
    <location>
        <begin position="390"/>
        <end position="407"/>
    </location>
</feature>
<dbReference type="InterPro" id="IPR027417">
    <property type="entry name" value="P-loop_NTPase"/>
</dbReference>
<feature type="region of interest" description="Disordered" evidence="3">
    <location>
        <begin position="370"/>
        <end position="501"/>
    </location>
</feature>